<evidence type="ECO:0000313" key="3">
    <source>
        <dbReference type="EMBL" id="MBM4715569.1"/>
    </source>
</evidence>
<proteinExistence type="predicted"/>
<feature type="compositionally biased region" description="Polar residues" evidence="1">
    <location>
        <begin position="60"/>
        <end position="75"/>
    </location>
</feature>
<dbReference type="Proteomes" id="UP000706122">
    <property type="component" value="Unassembled WGS sequence"/>
</dbReference>
<sequence>MNWLLVVTLLLVTVGAYLGIGVLTAIGQRRRGGSGILAAGAIVLFPAYWITWYLRDTKPFTRTPQPSGVRQSQNGKPAARRHDATGFPR</sequence>
<keyword evidence="2" id="KW-1133">Transmembrane helix</keyword>
<feature type="transmembrane region" description="Helical" evidence="2">
    <location>
        <begin position="35"/>
        <end position="54"/>
    </location>
</feature>
<name>A0AAE2W7R6_RHOHA</name>
<evidence type="ECO:0000313" key="4">
    <source>
        <dbReference type="Proteomes" id="UP000706122"/>
    </source>
</evidence>
<reference evidence="3" key="1">
    <citation type="submission" date="2019-11" db="EMBL/GenBank/DDBJ databases">
        <title>Spread of Macrolides and rifampicin resistant Rhodococcus equi in clinical isolates in the USA.</title>
        <authorList>
            <person name="Alvarez-Narvaez S."/>
            <person name="Huber L."/>
            <person name="Cohen N.D."/>
            <person name="Slovis N."/>
            <person name="Greiter M."/>
            <person name="Giguere S."/>
            <person name="Hart K."/>
        </authorList>
    </citation>
    <scope>NUCLEOTIDE SEQUENCE</scope>
    <source>
        <strain evidence="3">Lh_5</strain>
    </source>
</reference>
<dbReference type="EMBL" id="WUYC01000004">
    <property type="protein sequence ID" value="MBM4715569.1"/>
    <property type="molecule type" value="Genomic_DNA"/>
</dbReference>
<dbReference type="AlphaFoldDB" id="A0AAE2W7R6"/>
<protein>
    <submittedName>
        <fullName evidence="3">Uncharacterized protein</fullName>
    </submittedName>
</protein>
<organism evidence="3 4">
    <name type="scientific">Rhodococcus hoagii</name>
    <name type="common">Corynebacterium equii</name>
    <dbReference type="NCBI Taxonomy" id="43767"/>
    <lineage>
        <taxon>Bacteria</taxon>
        <taxon>Bacillati</taxon>
        <taxon>Actinomycetota</taxon>
        <taxon>Actinomycetes</taxon>
        <taxon>Mycobacteriales</taxon>
        <taxon>Nocardiaceae</taxon>
        <taxon>Prescottella</taxon>
    </lineage>
</organism>
<accession>A0AAE2W7R6</accession>
<evidence type="ECO:0000256" key="2">
    <source>
        <dbReference type="SAM" id="Phobius"/>
    </source>
</evidence>
<evidence type="ECO:0000256" key="1">
    <source>
        <dbReference type="SAM" id="MobiDB-lite"/>
    </source>
</evidence>
<feature type="region of interest" description="Disordered" evidence="1">
    <location>
        <begin position="60"/>
        <end position="89"/>
    </location>
</feature>
<keyword evidence="2" id="KW-0812">Transmembrane</keyword>
<gene>
    <name evidence="3" type="ORF">GS551_15420</name>
</gene>
<keyword evidence="2" id="KW-0472">Membrane</keyword>
<feature type="compositionally biased region" description="Basic and acidic residues" evidence="1">
    <location>
        <begin position="80"/>
        <end position="89"/>
    </location>
</feature>
<comment type="caution">
    <text evidence="3">The sequence shown here is derived from an EMBL/GenBank/DDBJ whole genome shotgun (WGS) entry which is preliminary data.</text>
</comment>